<evidence type="ECO:0000313" key="2">
    <source>
        <dbReference type="Proteomes" id="UP000279833"/>
    </source>
</evidence>
<protein>
    <submittedName>
        <fullName evidence="3">GtrA family protein</fullName>
    </submittedName>
</protein>
<evidence type="ECO:0000313" key="3">
    <source>
        <dbReference type="WBParaSite" id="SCUD_0000508901-mRNA-1"/>
    </source>
</evidence>
<accession>A0A183JQV0</accession>
<proteinExistence type="predicted"/>
<sequence length="40" mass="4697">MFTYKLSFNLGKTWKNILCDTFLNLITTLLIATQVRYLVV</sequence>
<keyword evidence="2" id="KW-1185">Reference proteome</keyword>
<dbReference type="AlphaFoldDB" id="A0A183JQV0"/>
<dbReference type="EMBL" id="UZAK01007667">
    <property type="protein sequence ID" value="VDO92999.1"/>
    <property type="molecule type" value="Genomic_DNA"/>
</dbReference>
<reference evidence="3" key="1">
    <citation type="submission" date="2016-06" db="UniProtKB">
        <authorList>
            <consortium name="WormBaseParasite"/>
        </authorList>
    </citation>
    <scope>IDENTIFICATION</scope>
</reference>
<dbReference type="WBParaSite" id="SCUD_0000508901-mRNA-1">
    <property type="protein sequence ID" value="SCUD_0000508901-mRNA-1"/>
    <property type="gene ID" value="SCUD_0000508901"/>
</dbReference>
<gene>
    <name evidence="1" type="ORF">SCUD_LOCUS5089</name>
</gene>
<reference evidence="1 2" key="2">
    <citation type="submission" date="2018-11" db="EMBL/GenBank/DDBJ databases">
        <authorList>
            <consortium name="Pathogen Informatics"/>
        </authorList>
    </citation>
    <scope>NUCLEOTIDE SEQUENCE [LARGE SCALE GENOMIC DNA]</scope>
    <source>
        <strain evidence="1">Dakar</strain>
        <strain evidence="2">Dakar, Senegal</strain>
    </source>
</reference>
<evidence type="ECO:0000313" key="1">
    <source>
        <dbReference type="EMBL" id="VDO92999.1"/>
    </source>
</evidence>
<name>A0A183JQV0_9TREM</name>
<dbReference type="Proteomes" id="UP000279833">
    <property type="component" value="Unassembled WGS sequence"/>
</dbReference>
<organism evidence="3">
    <name type="scientific">Schistosoma curassoni</name>
    <dbReference type="NCBI Taxonomy" id="6186"/>
    <lineage>
        <taxon>Eukaryota</taxon>
        <taxon>Metazoa</taxon>
        <taxon>Spiralia</taxon>
        <taxon>Lophotrochozoa</taxon>
        <taxon>Platyhelminthes</taxon>
        <taxon>Trematoda</taxon>
        <taxon>Digenea</taxon>
        <taxon>Strigeidida</taxon>
        <taxon>Schistosomatoidea</taxon>
        <taxon>Schistosomatidae</taxon>
        <taxon>Schistosoma</taxon>
    </lineage>
</organism>